<feature type="transmembrane region" description="Helical" evidence="1">
    <location>
        <begin position="440"/>
        <end position="460"/>
    </location>
</feature>
<keyword evidence="1" id="KW-1133">Transmembrane helix</keyword>
<protein>
    <recommendedName>
        <fullName evidence="4">TRP C-terminal domain-containing protein</fullName>
    </recommendedName>
</protein>
<dbReference type="Proteomes" id="UP001178507">
    <property type="component" value="Unassembled WGS sequence"/>
</dbReference>
<evidence type="ECO:0000313" key="3">
    <source>
        <dbReference type="Proteomes" id="UP001178507"/>
    </source>
</evidence>
<dbReference type="EMBL" id="CAUJNA010003725">
    <property type="protein sequence ID" value="CAJ1408517.1"/>
    <property type="molecule type" value="Genomic_DNA"/>
</dbReference>
<evidence type="ECO:0008006" key="4">
    <source>
        <dbReference type="Google" id="ProtNLM"/>
    </source>
</evidence>
<accession>A0AA36NIH1</accession>
<comment type="caution">
    <text evidence="2">The sequence shown here is derived from an EMBL/GenBank/DDBJ whole genome shotgun (WGS) entry which is preliminary data.</text>
</comment>
<evidence type="ECO:0000313" key="2">
    <source>
        <dbReference type="EMBL" id="CAJ1408517.1"/>
    </source>
</evidence>
<keyword evidence="1" id="KW-0472">Membrane</keyword>
<proteinExistence type="predicted"/>
<feature type="transmembrane region" description="Helical" evidence="1">
    <location>
        <begin position="236"/>
        <end position="253"/>
    </location>
</feature>
<organism evidence="2 3">
    <name type="scientific">Effrenium voratum</name>
    <dbReference type="NCBI Taxonomy" id="2562239"/>
    <lineage>
        <taxon>Eukaryota</taxon>
        <taxon>Sar</taxon>
        <taxon>Alveolata</taxon>
        <taxon>Dinophyceae</taxon>
        <taxon>Suessiales</taxon>
        <taxon>Symbiodiniaceae</taxon>
        <taxon>Effrenium</taxon>
    </lineage>
</organism>
<sequence length="485" mass="54024">MKTRQSGGHVMRTRIRSWGTRMQRFRWVPEDENARFRRQCVNGPEHAIVESARLRMEHGYMLESANVSRAFRCPNPNACFGGEVTPDSFSMCSPGYEGRGCAQCSSSHGPADDSAHLCMKCATQRRDQLFQMAQFILQDVLVFLVSASGVTKATGNTKESSVFTNQFMSFVAVASPVLHTVRQSRTFLHTTAELSAWLLEGASVLDLGNADSTDGGICTSCLLGYMGLPVTSITRISLLLLTPVCSVVALALIQNIRLAMVVGVNCFLPKICMCFGRYLVCYRMEPADSGGELFCEHAKAGLSPTALWAIVAALAFAGPALWMRLINDKSNIDTGYYLYLTSAYKDEFKWWEVTRLVRKTLLAIVCAVFPLTLHPVTEIFCISLILIVATVLEMQAKPYKKANWNRSEKCLLITSMFTVNFAIYQLALDFKGGEFLDRCLMLAIISLALVPAYIQLSLILRELVRERFGREDRLRSRPDASDTDE</sequence>
<evidence type="ECO:0000256" key="1">
    <source>
        <dbReference type="SAM" id="Phobius"/>
    </source>
</evidence>
<reference evidence="2" key="1">
    <citation type="submission" date="2023-08" db="EMBL/GenBank/DDBJ databases">
        <authorList>
            <person name="Chen Y."/>
            <person name="Shah S."/>
            <person name="Dougan E. K."/>
            <person name="Thang M."/>
            <person name="Chan C."/>
        </authorList>
    </citation>
    <scope>NUCLEOTIDE SEQUENCE</scope>
</reference>
<gene>
    <name evidence="2" type="ORF">EVOR1521_LOCUS29910</name>
</gene>
<feature type="transmembrane region" description="Helical" evidence="1">
    <location>
        <begin position="410"/>
        <end position="428"/>
    </location>
</feature>
<dbReference type="AlphaFoldDB" id="A0AA36NIH1"/>
<dbReference type="PANTHER" id="PTHR11319">
    <property type="entry name" value="G PROTEIN-COUPLED RECEPTOR-RELATED"/>
    <property type="match status" value="1"/>
</dbReference>
<dbReference type="PANTHER" id="PTHR11319:SF35">
    <property type="entry name" value="OUTER MEMBRANE PROTEIN PMPC-RELATED"/>
    <property type="match status" value="1"/>
</dbReference>
<feature type="transmembrane region" description="Helical" evidence="1">
    <location>
        <begin position="301"/>
        <end position="322"/>
    </location>
</feature>
<name>A0AA36NIH1_9DINO</name>
<keyword evidence="1" id="KW-0812">Transmembrane</keyword>
<feature type="transmembrane region" description="Helical" evidence="1">
    <location>
        <begin position="361"/>
        <end position="389"/>
    </location>
</feature>
<keyword evidence="3" id="KW-1185">Reference proteome</keyword>
<feature type="transmembrane region" description="Helical" evidence="1">
    <location>
        <begin position="259"/>
        <end position="280"/>
    </location>
</feature>